<dbReference type="AlphaFoldDB" id="A0A4Q2DPA3"/>
<comment type="caution">
    <text evidence="1">The sequence shown here is derived from an EMBL/GenBank/DDBJ whole genome shotgun (WGS) entry which is preliminary data.</text>
</comment>
<gene>
    <name evidence="1" type="ORF">EST38_g3690</name>
</gene>
<keyword evidence="2" id="KW-1185">Reference proteome</keyword>
<name>A0A4Q2DPA3_9AGAR</name>
<proteinExistence type="predicted"/>
<evidence type="ECO:0000313" key="1">
    <source>
        <dbReference type="EMBL" id="RXW22160.1"/>
    </source>
</evidence>
<dbReference type="OrthoDB" id="10292768at2759"/>
<accession>A0A4Q2DPA3</accession>
<organism evidence="1 2">
    <name type="scientific">Candolleomyces aberdarensis</name>
    <dbReference type="NCBI Taxonomy" id="2316362"/>
    <lineage>
        <taxon>Eukaryota</taxon>
        <taxon>Fungi</taxon>
        <taxon>Dikarya</taxon>
        <taxon>Basidiomycota</taxon>
        <taxon>Agaricomycotina</taxon>
        <taxon>Agaricomycetes</taxon>
        <taxon>Agaricomycetidae</taxon>
        <taxon>Agaricales</taxon>
        <taxon>Agaricineae</taxon>
        <taxon>Psathyrellaceae</taxon>
        <taxon>Candolleomyces</taxon>
    </lineage>
</organism>
<protein>
    <submittedName>
        <fullName evidence="1">Uncharacterized protein</fullName>
    </submittedName>
</protein>
<dbReference type="EMBL" id="SDEE01000081">
    <property type="protein sequence ID" value="RXW22160.1"/>
    <property type="molecule type" value="Genomic_DNA"/>
</dbReference>
<evidence type="ECO:0000313" key="2">
    <source>
        <dbReference type="Proteomes" id="UP000290288"/>
    </source>
</evidence>
<dbReference type="Proteomes" id="UP000290288">
    <property type="component" value="Unassembled WGS sequence"/>
</dbReference>
<sequence>MHPDRVTALLDLSTRSPELSREVKGIWWSVGVEEYRVPYSSSQIESEADVLKGCANLEELRLGEDVRVITSGGDLERAVFDEETKPRASPRMVRPYALYLSKSSPGSDASALFEPQWVGFKSSSCSIIEHSENRTLTIISTPPLDLSKLRGLSCHYPSSEFSALTRNLSQKDLKIECDLKEVALQVSDFGMLVDELSTESSSLLRLFDGRSFDRLSLAVTLPSSYTPRASGPNTPTTAVPSLSMMNVTRPAPPLTVSDRVTKLLTFLTSHRPARAISVEFKTSIEQGADILLNGLDLEPIARRLSSESPTSGFLRSSSIDVHFSLSPGCYTSYSYAENPDMNVEDFGEGLSKERVERSYRSAVDMLCGAGVKLDVGYDVVGYEKFIKTGGVERWFGRTGPGHLLAFGEEASAHHRSSHLPLFLPIVTKYARRLRHINVALINPRHIEIFRRGFPYGIFDNLESVSISCPLEMTPSQLQAFLQLDTPFNTAPKLKHASLTLRTASPLKFIIPWSQLSSVEIDDMLNPLKVDQWQALFKECTNLQYGTLVIPTNKRERRRKPLEVMEHQALTRLRFLVGDSVYVQADWQILSLPVQFPNLRHLEFEFTDTESFSPPRMLLKPFTRSPGLSNIESLTFYAPELHHIPPDIGRIVEQLQVRERVVLPSLTHITLPYLNSRLDDIALMLLQRPPTANRPGLTASLGVDIALRD</sequence>
<reference evidence="1 2" key="1">
    <citation type="submission" date="2019-01" db="EMBL/GenBank/DDBJ databases">
        <title>Draft genome sequence of Psathyrella aberdarensis IHI B618.</title>
        <authorList>
            <person name="Buettner E."/>
            <person name="Kellner H."/>
        </authorList>
    </citation>
    <scope>NUCLEOTIDE SEQUENCE [LARGE SCALE GENOMIC DNA]</scope>
    <source>
        <strain evidence="1 2">IHI B618</strain>
    </source>
</reference>
<dbReference type="STRING" id="2316362.A0A4Q2DPA3"/>